<dbReference type="EMBL" id="JQSG02000006">
    <property type="protein sequence ID" value="OBS08338.1"/>
    <property type="molecule type" value="Genomic_DNA"/>
</dbReference>
<keyword evidence="3" id="KW-0234">DNA repair</keyword>
<dbReference type="SUPFAM" id="SSF52141">
    <property type="entry name" value="Uracil-DNA glycosylase-like"/>
    <property type="match status" value="1"/>
</dbReference>
<dbReference type="PANTHER" id="PTHR12159:SF9">
    <property type="entry name" value="G_T MISMATCH-SPECIFIC THYMINE DNA GLYCOSYLASE"/>
    <property type="match status" value="1"/>
</dbReference>
<dbReference type="PANTHER" id="PTHR12159">
    <property type="entry name" value="G/T AND G/U MISMATCH-SPECIFIC DNA GLYCOSYLASE"/>
    <property type="match status" value="1"/>
</dbReference>
<protein>
    <submittedName>
        <fullName evidence="5">Mismatch-specific DNA-glycosylase</fullName>
    </submittedName>
</protein>
<proteinExistence type="predicted"/>
<dbReference type="GO" id="GO:0008263">
    <property type="term" value="F:pyrimidine-specific mismatch base pair DNA N-glycosylase activity"/>
    <property type="evidence" value="ECO:0007669"/>
    <property type="project" value="TreeGrafter"/>
</dbReference>
<dbReference type="InterPro" id="IPR015637">
    <property type="entry name" value="MUG/TDG"/>
</dbReference>
<evidence type="ECO:0000259" key="4">
    <source>
        <dbReference type="SMART" id="SM00986"/>
    </source>
</evidence>
<keyword evidence="1" id="KW-0227">DNA damage</keyword>
<reference evidence="5 6" key="1">
    <citation type="journal article" date="2014" name="Genome Announc.">
        <title>Draft Genome Sequence of the Iron-Oxidizing, Acidophilic, and Halotolerant 'Thiobacillus prosperus' Type Strain DSM 5130.</title>
        <authorList>
            <person name="Ossandon F.J."/>
            <person name="Cardenas J.P."/>
            <person name="Corbett M."/>
            <person name="Quatrini R."/>
            <person name="Holmes D.S."/>
            <person name="Watkin E."/>
        </authorList>
    </citation>
    <scope>NUCLEOTIDE SEQUENCE [LARGE SCALE GENOMIC DNA]</scope>
    <source>
        <strain evidence="5 6">DSM 5130</strain>
    </source>
</reference>
<dbReference type="Pfam" id="PF03167">
    <property type="entry name" value="UDG"/>
    <property type="match status" value="1"/>
</dbReference>
<dbReference type="AlphaFoldDB" id="A0A1A6C1A2"/>
<dbReference type="GO" id="GO:0004844">
    <property type="term" value="F:uracil DNA N-glycosylase activity"/>
    <property type="evidence" value="ECO:0007669"/>
    <property type="project" value="TreeGrafter"/>
</dbReference>
<dbReference type="RefSeq" id="WP_201786992.1">
    <property type="nucleotide sequence ID" value="NZ_JQSG02000006.1"/>
</dbReference>
<dbReference type="InterPro" id="IPR036895">
    <property type="entry name" value="Uracil-DNA_glycosylase-like_sf"/>
</dbReference>
<gene>
    <name evidence="5" type="ORF">Thpro_022588</name>
</gene>
<evidence type="ECO:0000256" key="1">
    <source>
        <dbReference type="ARBA" id="ARBA00022763"/>
    </source>
</evidence>
<evidence type="ECO:0000313" key="5">
    <source>
        <dbReference type="EMBL" id="OBS08338.1"/>
    </source>
</evidence>
<accession>A0A1A6C1A2</accession>
<keyword evidence="6" id="KW-1185">Reference proteome</keyword>
<evidence type="ECO:0000313" key="6">
    <source>
        <dbReference type="Proteomes" id="UP000029273"/>
    </source>
</evidence>
<dbReference type="GO" id="GO:0006285">
    <property type="term" value="P:base-excision repair, AP site formation"/>
    <property type="evidence" value="ECO:0007669"/>
    <property type="project" value="InterPro"/>
</dbReference>
<dbReference type="SMART" id="SM00986">
    <property type="entry name" value="UDG"/>
    <property type="match status" value="1"/>
</dbReference>
<dbReference type="Gene3D" id="3.40.470.10">
    <property type="entry name" value="Uracil-DNA glycosylase-like domain"/>
    <property type="match status" value="1"/>
</dbReference>
<dbReference type="SMART" id="SM00987">
    <property type="entry name" value="UreE_C"/>
    <property type="match status" value="1"/>
</dbReference>
<evidence type="ECO:0000256" key="2">
    <source>
        <dbReference type="ARBA" id="ARBA00022801"/>
    </source>
</evidence>
<dbReference type="InterPro" id="IPR005122">
    <property type="entry name" value="Uracil-DNA_glycosylase-like"/>
</dbReference>
<evidence type="ECO:0000256" key="3">
    <source>
        <dbReference type="ARBA" id="ARBA00023204"/>
    </source>
</evidence>
<name>A0A1A6C1A2_9GAMM</name>
<sequence>MDPRESLIPPETLPDLLAPGLRLISVGLNPSPASVAAQVYFAHPRNRFWPMLNASGLIDETLSPSPDSMRRLFEAHRIGFTDLVKRSTPGVAQLRAADYRAGASALRMRLHGLAPRAIWFQGRTPWSQYLRYTSGEAPAAVWGLQSQTLDGVPVWVTPNPSPANAAFPLDVLTAQLASLANWLARRP</sequence>
<keyword evidence="2" id="KW-0378">Hydrolase</keyword>
<dbReference type="Proteomes" id="UP000029273">
    <property type="component" value="Unassembled WGS sequence"/>
</dbReference>
<feature type="domain" description="Uracil-DNA glycosylase-like" evidence="4">
    <location>
        <begin position="14"/>
        <end position="184"/>
    </location>
</feature>
<dbReference type="STRING" id="160660.BJI67_15260"/>
<dbReference type="CDD" id="cd10028">
    <property type="entry name" value="UDG-F2_TDG_MUG"/>
    <property type="match status" value="1"/>
</dbReference>
<organism evidence="5 6">
    <name type="scientific">Acidihalobacter prosperus</name>
    <dbReference type="NCBI Taxonomy" id="160660"/>
    <lineage>
        <taxon>Bacteria</taxon>
        <taxon>Pseudomonadati</taxon>
        <taxon>Pseudomonadota</taxon>
        <taxon>Gammaproteobacteria</taxon>
        <taxon>Chromatiales</taxon>
        <taxon>Ectothiorhodospiraceae</taxon>
        <taxon>Acidihalobacter</taxon>
    </lineage>
</organism>
<comment type="caution">
    <text evidence="5">The sequence shown here is derived from an EMBL/GenBank/DDBJ whole genome shotgun (WGS) entry which is preliminary data.</text>
</comment>